<sequence length="84" mass="9158">AIPSTPNQAKLTLDTGSDLPLHCGMGNGIEKEMDQLTLHYPITLWFNQGAPTPREVKKLGLGLSFWFGTKVQFGGGVFWSLQAP</sequence>
<accession>A0ACC2SBA9</accession>
<dbReference type="EMBL" id="QTSX02005508">
    <property type="protein sequence ID" value="KAJ9059686.1"/>
    <property type="molecule type" value="Genomic_DNA"/>
</dbReference>
<evidence type="ECO:0000313" key="1">
    <source>
        <dbReference type="EMBL" id="KAJ9059686.1"/>
    </source>
</evidence>
<gene>
    <name evidence="1" type="ORF">DSO57_1038843</name>
</gene>
<proteinExistence type="predicted"/>
<comment type="caution">
    <text evidence="1">The sequence shown here is derived from an EMBL/GenBank/DDBJ whole genome shotgun (WGS) entry which is preliminary data.</text>
</comment>
<organism evidence="1 2">
    <name type="scientific">Entomophthora muscae</name>
    <dbReference type="NCBI Taxonomy" id="34485"/>
    <lineage>
        <taxon>Eukaryota</taxon>
        <taxon>Fungi</taxon>
        <taxon>Fungi incertae sedis</taxon>
        <taxon>Zoopagomycota</taxon>
        <taxon>Entomophthoromycotina</taxon>
        <taxon>Entomophthoromycetes</taxon>
        <taxon>Entomophthorales</taxon>
        <taxon>Entomophthoraceae</taxon>
        <taxon>Entomophthora</taxon>
    </lineage>
</organism>
<keyword evidence="2" id="KW-1185">Reference proteome</keyword>
<evidence type="ECO:0000313" key="2">
    <source>
        <dbReference type="Proteomes" id="UP001165960"/>
    </source>
</evidence>
<feature type="non-terminal residue" evidence="1">
    <location>
        <position position="1"/>
    </location>
</feature>
<protein>
    <submittedName>
        <fullName evidence="1">Uncharacterized protein</fullName>
    </submittedName>
</protein>
<dbReference type="Proteomes" id="UP001165960">
    <property type="component" value="Unassembled WGS sequence"/>
</dbReference>
<name>A0ACC2SBA9_9FUNG</name>
<reference evidence="1" key="1">
    <citation type="submission" date="2022-04" db="EMBL/GenBank/DDBJ databases">
        <title>Genome of the entomopathogenic fungus Entomophthora muscae.</title>
        <authorList>
            <person name="Elya C."/>
            <person name="Lovett B.R."/>
            <person name="Lee E."/>
            <person name="Macias A.M."/>
            <person name="Hajek A.E."/>
            <person name="De Bivort B.L."/>
            <person name="Kasson M.T."/>
            <person name="De Fine Licht H.H."/>
            <person name="Stajich J.E."/>
        </authorList>
    </citation>
    <scope>NUCLEOTIDE SEQUENCE</scope>
    <source>
        <strain evidence="1">Berkeley</strain>
    </source>
</reference>